<evidence type="ECO:0008006" key="4">
    <source>
        <dbReference type="Google" id="ProtNLM"/>
    </source>
</evidence>
<reference evidence="2 3" key="1">
    <citation type="submission" date="2024-02" db="EMBL/GenBank/DDBJ databases">
        <title>De novo assembly and annotation of 12 fungi associated with fruit tree decline syndrome in Ontario, Canada.</title>
        <authorList>
            <person name="Sulman M."/>
            <person name="Ellouze W."/>
            <person name="Ilyukhin E."/>
        </authorList>
    </citation>
    <scope>NUCLEOTIDE SEQUENCE [LARGE SCALE GENOMIC DNA]</scope>
    <source>
        <strain evidence="2 3">M1-105</strain>
    </source>
</reference>
<evidence type="ECO:0000313" key="2">
    <source>
        <dbReference type="EMBL" id="KAL1616067.1"/>
    </source>
</evidence>
<gene>
    <name evidence="2" type="ORF">SLS56_011566</name>
</gene>
<comment type="caution">
    <text evidence="2">The sequence shown here is derived from an EMBL/GenBank/DDBJ whole genome shotgun (WGS) entry which is preliminary data.</text>
</comment>
<proteinExistence type="predicted"/>
<keyword evidence="3" id="KW-1185">Reference proteome</keyword>
<feature type="chain" id="PRO_5047011688" description="AA1-like domain-containing protein" evidence="1">
    <location>
        <begin position="23"/>
        <end position="167"/>
    </location>
</feature>
<organism evidence="2 3">
    <name type="scientific">Neofusicoccum ribis</name>
    <dbReference type="NCBI Taxonomy" id="45134"/>
    <lineage>
        <taxon>Eukaryota</taxon>
        <taxon>Fungi</taxon>
        <taxon>Dikarya</taxon>
        <taxon>Ascomycota</taxon>
        <taxon>Pezizomycotina</taxon>
        <taxon>Dothideomycetes</taxon>
        <taxon>Dothideomycetes incertae sedis</taxon>
        <taxon>Botryosphaeriales</taxon>
        <taxon>Botryosphaeriaceae</taxon>
        <taxon>Neofusicoccum</taxon>
    </lineage>
</organism>
<feature type="signal peptide" evidence="1">
    <location>
        <begin position="1"/>
        <end position="22"/>
    </location>
</feature>
<dbReference type="Proteomes" id="UP001521116">
    <property type="component" value="Unassembled WGS sequence"/>
</dbReference>
<evidence type="ECO:0000256" key="1">
    <source>
        <dbReference type="SAM" id="SignalP"/>
    </source>
</evidence>
<name>A0ABR3SBD1_9PEZI</name>
<sequence length="167" mass="18700">MYLPTILAGFFALSAVAMPLSSLEPRDLKCARPGDCNRLLDFTISTPRGNDGQVKVDFTIWDDNKATNATTTCSASWKAGTDGWPQQYTTCDDDEFEWSFSKFNSATEWHMEAAHGYLDSPNFYVRSFFNGTAVDADFKCETDATGTRECSLKPDRVINLRWYASIA</sequence>
<evidence type="ECO:0000313" key="3">
    <source>
        <dbReference type="Proteomes" id="UP001521116"/>
    </source>
</evidence>
<accession>A0ABR3SBD1</accession>
<keyword evidence="1" id="KW-0732">Signal</keyword>
<protein>
    <recommendedName>
        <fullName evidence="4">AA1-like domain-containing protein</fullName>
    </recommendedName>
</protein>
<dbReference type="EMBL" id="JAJVDC020000281">
    <property type="protein sequence ID" value="KAL1616067.1"/>
    <property type="molecule type" value="Genomic_DNA"/>
</dbReference>